<accession>A0A1H2FKU4</accession>
<evidence type="ECO:0000256" key="3">
    <source>
        <dbReference type="ARBA" id="ARBA00022525"/>
    </source>
</evidence>
<dbReference type="InterPro" id="IPR029058">
    <property type="entry name" value="AB_hydrolase_fold"/>
</dbReference>
<keyword evidence="6" id="KW-0843">Virulence</keyword>
<evidence type="ECO:0000256" key="2">
    <source>
        <dbReference type="ARBA" id="ARBA00004613"/>
    </source>
</evidence>
<comment type="subcellular location">
    <subcellularLocation>
        <location evidence="1">Membrane</location>
    </subcellularLocation>
    <subcellularLocation>
        <location evidence="2">Secreted</location>
    </subcellularLocation>
</comment>
<evidence type="ECO:0000259" key="8">
    <source>
        <dbReference type="Pfam" id="PF01764"/>
    </source>
</evidence>
<feature type="domain" description="Fungal lipase-type" evidence="8">
    <location>
        <begin position="199"/>
        <end position="305"/>
    </location>
</feature>
<evidence type="ECO:0000313" key="10">
    <source>
        <dbReference type="Proteomes" id="UP000182882"/>
    </source>
</evidence>
<evidence type="ECO:0000256" key="7">
    <source>
        <dbReference type="ARBA" id="ARBA00023136"/>
    </source>
</evidence>
<dbReference type="PANTHER" id="PTHR38340:SF1">
    <property type="entry name" value="S-LAYER PROTEIN"/>
    <property type="match status" value="1"/>
</dbReference>
<dbReference type="GO" id="GO:0016020">
    <property type="term" value="C:membrane"/>
    <property type="evidence" value="ECO:0007669"/>
    <property type="project" value="UniProtKB-SubCell"/>
</dbReference>
<dbReference type="InterPro" id="IPR050557">
    <property type="entry name" value="RTX_toxin/Mannuronan_C5-epim"/>
</dbReference>
<dbReference type="SUPFAM" id="SSF53474">
    <property type="entry name" value="alpha/beta-Hydrolases"/>
    <property type="match status" value="1"/>
</dbReference>
<dbReference type="EMBL" id="FNLN01000022">
    <property type="protein sequence ID" value="SDU07945.1"/>
    <property type="molecule type" value="Genomic_DNA"/>
</dbReference>
<dbReference type="GO" id="GO:0006629">
    <property type="term" value="P:lipid metabolic process"/>
    <property type="evidence" value="ECO:0007669"/>
    <property type="project" value="InterPro"/>
</dbReference>
<dbReference type="SUPFAM" id="SSF51120">
    <property type="entry name" value="beta-Roll"/>
    <property type="match status" value="2"/>
</dbReference>
<dbReference type="Gene3D" id="3.40.50.1820">
    <property type="entry name" value="alpha/beta hydrolase"/>
    <property type="match status" value="1"/>
</dbReference>
<gene>
    <name evidence="9" type="ORF">SAMN05216406_12231</name>
</gene>
<dbReference type="InterPro" id="IPR003995">
    <property type="entry name" value="RTX_toxin_determinant-A"/>
</dbReference>
<dbReference type="InterPro" id="IPR002921">
    <property type="entry name" value="Fungal_lipase-type"/>
</dbReference>
<reference evidence="10" key="1">
    <citation type="submission" date="2016-10" db="EMBL/GenBank/DDBJ databases">
        <authorList>
            <person name="Varghese N."/>
            <person name="Submissions S."/>
        </authorList>
    </citation>
    <scope>NUCLEOTIDE SEQUENCE [LARGE SCALE GENOMIC DNA]</scope>
    <source>
        <strain evidence="10">Nm10</strain>
    </source>
</reference>
<dbReference type="PROSITE" id="PS00330">
    <property type="entry name" value="HEMOLYSIN_CALCIUM"/>
    <property type="match status" value="2"/>
</dbReference>
<keyword evidence="5" id="KW-0677">Repeat</keyword>
<dbReference type="Pfam" id="PF01764">
    <property type="entry name" value="Lipase_3"/>
    <property type="match status" value="1"/>
</dbReference>
<evidence type="ECO:0000313" key="9">
    <source>
        <dbReference type="EMBL" id="SDU07945.1"/>
    </source>
</evidence>
<organism evidence="9 10">
    <name type="scientific">Nitrosomonas ureae</name>
    <dbReference type="NCBI Taxonomy" id="44577"/>
    <lineage>
        <taxon>Bacteria</taxon>
        <taxon>Pseudomonadati</taxon>
        <taxon>Pseudomonadota</taxon>
        <taxon>Betaproteobacteria</taxon>
        <taxon>Nitrosomonadales</taxon>
        <taxon>Nitrosomonadaceae</taxon>
        <taxon>Nitrosomonas</taxon>
    </lineage>
</organism>
<evidence type="ECO:0000256" key="4">
    <source>
        <dbReference type="ARBA" id="ARBA00022656"/>
    </source>
</evidence>
<dbReference type="AlphaFoldDB" id="A0A1H2FKU4"/>
<sequence>MLRCALTDRWSLGGGQHGGNSSSVASALNGTIDVIQIYSTGSAFAALRTDGSVITWGNVPYGGDSSSVASQLSSGVISLSNIYTDESFSATVSPNTLPTADALFELEGVTGGDDGDDSNIGSLEAGKIKVMADFSKAAYDLQSWENLSINDSIKYSDEAVTYIENKGWEPVNLTPTLKSLDTYFYIPTLSSITTTNQMQDGFYTNYNAAAFVARSNDAIVISFRGTNDNGQFSSPDVSDWTDKSAHYDLMRPLVEAVESYIVAEGIHKVYVTGHSLGGAMAIKFMNDHANRSFGADYEAITFATASYDLRGTNDPRMTLIEIAGDPVADTGIDNGRNIHFVGDKTIGVSSHFHSMDYYRQMVDSVDNVAWDRILNETGDQSVYIGGQRGISGEEDYFIVDGRLSGVNSVVPNSGNDTLTAPLFANYNIYYGGRGIDKLTGGGAKELMLGGSGNDVLKGMGGIDRLFGDSGNDMLNGGAGADTMVGGLGNDTFVVDNVGDVVAENLNEGTDKVNSNVTYTLSANVENLTLTGTSAINGTGNGMANSITGNAGNNIISGAAGADRLFGKGGKDTLTGGSGADKFIFDTAPGTGNIDTITDFAHGIDKIMLDDDIFTALGITGTVAGAALTANKFHVGASALDTLDRIVYNSSTGALYYDVNGSGAGAAVQVALIGTSIHPTLSASDFLVIA</sequence>
<dbReference type="PRINTS" id="PR00313">
    <property type="entry name" value="CABNDNGRPT"/>
</dbReference>
<dbReference type="Gene3D" id="2.130.10.30">
    <property type="entry name" value="Regulator of chromosome condensation 1/beta-lactamase-inhibitor protein II"/>
    <property type="match status" value="1"/>
</dbReference>
<dbReference type="PRINTS" id="PR01488">
    <property type="entry name" value="RTXTOXINA"/>
</dbReference>
<evidence type="ECO:0000256" key="6">
    <source>
        <dbReference type="ARBA" id="ARBA00023026"/>
    </source>
</evidence>
<dbReference type="GO" id="GO:0005509">
    <property type="term" value="F:calcium ion binding"/>
    <property type="evidence" value="ECO:0007669"/>
    <property type="project" value="InterPro"/>
</dbReference>
<dbReference type="InterPro" id="IPR011049">
    <property type="entry name" value="Serralysin-like_metalloprot_C"/>
</dbReference>
<keyword evidence="3" id="KW-0964">Secreted</keyword>
<keyword evidence="10" id="KW-1185">Reference proteome</keyword>
<name>A0A1H2FKU4_9PROT</name>
<dbReference type="InterPro" id="IPR018511">
    <property type="entry name" value="Hemolysin-typ_Ca-bd_CS"/>
</dbReference>
<dbReference type="InterPro" id="IPR001343">
    <property type="entry name" value="Hemolysn_Ca-bd"/>
</dbReference>
<evidence type="ECO:0000256" key="5">
    <source>
        <dbReference type="ARBA" id="ARBA00022737"/>
    </source>
</evidence>
<dbReference type="InterPro" id="IPR009091">
    <property type="entry name" value="RCC1/BLIP-II"/>
</dbReference>
<dbReference type="Pfam" id="PF00353">
    <property type="entry name" value="HemolysinCabind"/>
    <property type="match status" value="3"/>
</dbReference>
<dbReference type="Proteomes" id="UP000182882">
    <property type="component" value="Unassembled WGS sequence"/>
</dbReference>
<dbReference type="GO" id="GO:0005576">
    <property type="term" value="C:extracellular region"/>
    <property type="evidence" value="ECO:0007669"/>
    <property type="project" value="UniProtKB-SubCell"/>
</dbReference>
<proteinExistence type="predicted"/>
<dbReference type="GO" id="GO:0090729">
    <property type="term" value="F:toxin activity"/>
    <property type="evidence" value="ECO:0007669"/>
    <property type="project" value="UniProtKB-KW"/>
</dbReference>
<evidence type="ECO:0000256" key="1">
    <source>
        <dbReference type="ARBA" id="ARBA00004370"/>
    </source>
</evidence>
<keyword evidence="4" id="KW-0800">Toxin</keyword>
<protein>
    <submittedName>
        <fullName evidence="9">Hemolysin-type calcium-binding repeat-containing protein</fullName>
    </submittedName>
</protein>
<keyword evidence="7" id="KW-0472">Membrane</keyword>
<dbReference type="Gene3D" id="2.150.10.10">
    <property type="entry name" value="Serralysin-like metalloprotease, C-terminal"/>
    <property type="match status" value="1"/>
</dbReference>
<dbReference type="PANTHER" id="PTHR38340">
    <property type="entry name" value="S-LAYER PROTEIN"/>
    <property type="match status" value="1"/>
</dbReference>